<evidence type="ECO:0000313" key="3">
    <source>
        <dbReference type="Proteomes" id="UP000812966"/>
    </source>
</evidence>
<evidence type="ECO:0000256" key="1">
    <source>
        <dbReference type="SAM" id="MobiDB-lite"/>
    </source>
</evidence>
<dbReference type="InterPro" id="IPR010451">
    <property type="entry name" value="Acetoacetate_decarboxylase"/>
</dbReference>
<comment type="caution">
    <text evidence="2">The sequence shown here is derived from an EMBL/GenBank/DDBJ whole genome shotgun (WGS) entry which is preliminary data.</text>
</comment>
<keyword evidence="3" id="KW-1185">Reference proteome</keyword>
<dbReference type="InterPro" id="IPR023375">
    <property type="entry name" value="ADC_dom_sf"/>
</dbReference>
<feature type="region of interest" description="Disordered" evidence="1">
    <location>
        <begin position="16"/>
        <end position="35"/>
    </location>
</feature>
<evidence type="ECO:0008006" key="4">
    <source>
        <dbReference type="Google" id="ProtNLM"/>
    </source>
</evidence>
<dbReference type="OrthoDB" id="1047367at2759"/>
<dbReference type="Pfam" id="PF06314">
    <property type="entry name" value="ADC"/>
    <property type="match status" value="1"/>
</dbReference>
<proteinExistence type="predicted"/>
<dbReference type="Gene3D" id="2.40.400.10">
    <property type="entry name" value="Acetoacetate decarboxylase-like"/>
    <property type="match status" value="1"/>
</dbReference>
<dbReference type="GO" id="GO:0016829">
    <property type="term" value="F:lyase activity"/>
    <property type="evidence" value="ECO:0007669"/>
    <property type="project" value="InterPro"/>
</dbReference>
<organism evidence="2 3">
    <name type="scientific">Filobasidium floriforme</name>
    <dbReference type="NCBI Taxonomy" id="5210"/>
    <lineage>
        <taxon>Eukaryota</taxon>
        <taxon>Fungi</taxon>
        <taxon>Dikarya</taxon>
        <taxon>Basidiomycota</taxon>
        <taxon>Agaricomycotina</taxon>
        <taxon>Tremellomycetes</taxon>
        <taxon>Filobasidiales</taxon>
        <taxon>Filobasidiaceae</taxon>
        <taxon>Filobasidium</taxon>
    </lineage>
</organism>
<dbReference type="SUPFAM" id="SSF160104">
    <property type="entry name" value="Acetoacetate decarboxylase-like"/>
    <property type="match status" value="1"/>
</dbReference>
<dbReference type="Proteomes" id="UP000812966">
    <property type="component" value="Unassembled WGS sequence"/>
</dbReference>
<accession>A0A8K0JIA2</accession>
<gene>
    <name evidence="2" type="ORF">FFLO_05050</name>
</gene>
<protein>
    <recommendedName>
        <fullName evidence="4">Acetoacetate decarboxylase</fullName>
    </recommendedName>
</protein>
<dbReference type="AlphaFoldDB" id="A0A8K0JIA2"/>
<reference evidence="2" key="1">
    <citation type="submission" date="2020-04" db="EMBL/GenBank/DDBJ databases">
        <title>Analysis of mating type loci in Filobasidium floriforme.</title>
        <authorList>
            <person name="Nowrousian M."/>
        </authorList>
    </citation>
    <scope>NUCLEOTIDE SEQUENCE</scope>
    <source>
        <strain evidence="2">CBS 6242</strain>
    </source>
</reference>
<name>A0A8K0JIA2_9TREE</name>
<sequence>MLNFEKTGLYHRAPVGFGPAASPRQGPDGKPFNGWKENSEMHLTGIVLNVERAQLQALLPEGYDIAEDVQPTILFEVMNLRKLPWLAGRGYNTWGIYANDVICRRSPEPIRASYMVVLFESFTDPISTGREELGFSKVWAELPDPKEEDGKLVHTASWFGTEFLRMEIPKIASKPVEESPAFRERPFTMPSVQGTLHHRYIPAVGEPGKHDASYATYMPGGGSKKPTVLSYRTTEASLQDSTVKVTPHKWEDLPSLYPIVNGLASLQLGEVREVAQQVFLGASDCSGNKRVEW</sequence>
<dbReference type="EMBL" id="JABELV010000118">
    <property type="protein sequence ID" value="KAG7530451.1"/>
    <property type="molecule type" value="Genomic_DNA"/>
</dbReference>
<evidence type="ECO:0000313" key="2">
    <source>
        <dbReference type="EMBL" id="KAG7530451.1"/>
    </source>
</evidence>